<feature type="domain" description="GtrA/DPMS transmembrane" evidence="9">
    <location>
        <begin position="14"/>
        <end position="123"/>
    </location>
</feature>
<keyword evidence="3 8" id="KW-0812">Transmembrane</keyword>
<feature type="transmembrane region" description="Helical" evidence="8">
    <location>
        <begin position="73"/>
        <end position="91"/>
    </location>
</feature>
<feature type="transmembrane region" description="Helical" evidence="8">
    <location>
        <begin position="97"/>
        <end position="117"/>
    </location>
</feature>
<feature type="transmembrane region" description="Helical" evidence="8">
    <location>
        <begin position="42"/>
        <end position="61"/>
    </location>
</feature>
<evidence type="ECO:0000256" key="4">
    <source>
        <dbReference type="ARBA" id="ARBA00022989"/>
    </source>
</evidence>
<organism evidence="10 11">
    <name type="scientific">Pseudomonas machongensis</name>
    <dbReference type="NCBI Taxonomy" id="3110229"/>
    <lineage>
        <taxon>Bacteria</taxon>
        <taxon>Pseudomonadati</taxon>
        <taxon>Pseudomonadota</taxon>
        <taxon>Gammaproteobacteria</taxon>
        <taxon>Pseudomonadales</taxon>
        <taxon>Pseudomonadaceae</taxon>
        <taxon>Pseudomonas</taxon>
    </lineage>
</organism>
<dbReference type="EMBL" id="JAYFUI010000056">
    <property type="protein sequence ID" value="MEA5670595.1"/>
    <property type="molecule type" value="Genomic_DNA"/>
</dbReference>
<proteinExistence type="inferred from homology"/>
<dbReference type="PANTHER" id="PTHR38459">
    <property type="entry name" value="PROPHAGE BACTOPRENOL-LINKED GLUCOSE TRANSLOCASE HOMOLOG"/>
    <property type="match status" value="1"/>
</dbReference>
<dbReference type="PIRSF" id="PIRSF006298">
    <property type="entry name" value="GtrA_prd"/>
    <property type="match status" value="1"/>
</dbReference>
<evidence type="ECO:0000256" key="2">
    <source>
        <dbReference type="ARBA" id="ARBA00022448"/>
    </source>
</evidence>
<dbReference type="Proteomes" id="UP001302573">
    <property type="component" value="Unassembled WGS sequence"/>
</dbReference>
<evidence type="ECO:0000256" key="3">
    <source>
        <dbReference type="ARBA" id="ARBA00022692"/>
    </source>
</evidence>
<gene>
    <name evidence="10" type="ORF">VA602_04515</name>
</gene>
<sequence length="128" mass="13910">MNAGAGGVLGQMRRYVLVGLGNTLAHGSVFFLLHLLLGLRQAPSNLLAFAVAASLSYYVNARYTFAARPSKRRYLLFLLGMGTVSVAVGALSDWAHLSPWLTLVIFSTVSLVAGYSYSRSVVFRRRTP</sequence>
<feature type="transmembrane region" description="Helical" evidence="8">
    <location>
        <begin position="15"/>
        <end position="36"/>
    </location>
</feature>
<comment type="function">
    <text evidence="6 7">Involved in O antigen modification. Involved in the translocation of bactoprenol-linked glucose across the cytoplasmic membrane.</text>
</comment>
<evidence type="ECO:0000313" key="11">
    <source>
        <dbReference type="Proteomes" id="UP001302573"/>
    </source>
</evidence>
<evidence type="ECO:0000313" key="10">
    <source>
        <dbReference type="EMBL" id="MEA5670595.1"/>
    </source>
</evidence>
<evidence type="ECO:0000256" key="6">
    <source>
        <dbReference type="ARBA" id="ARBA00025595"/>
    </source>
</evidence>
<keyword evidence="4 8" id="KW-1133">Transmembrane helix</keyword>
<keyword evidence="5 8" id="KW-0472">Membrane</keyword>
<protein>
    <recommendedName>
        <fullName evidence="7">Bactoprenol-linked glucose translocase</fullName>
    </recommendedName>
</protein>
<dbReference type="InterPro" id="IPR051401">
    <property type="entry name" value="GtrA_CellWall_Glycosyl"/>
</dbReference>
<evidence type="ECO:0000256" key="7">
    <source>
        <dbReference type="PIRNR" id="PIRNR006298"/>
    </source>
</evidence>
<evidence type="ECO:0000259" key="9">
    <source>
        <dbReference type="Pfam" id="PF04138"/>
    </source>
</evidence>
<comment type="caution">
    <text evidence="10">The sequence shown here is derived from an EMBL/GenBank/DDBJ whole genome shotgun (WGS) entry which is preliminary data.</text>
</comment>
<keyword evidence="2 7" id="KW-0813">Transport</keyword>
<evidence type="ECO:0000256" key="5">
    <source>
        <dbReference type="ARBA" id="ARBA00023136"/>
    </source>
</evidence>
<dbReference type="PANTHER" id="PTHR38459:SF1">
    <property type="entry name" value="PROPHAGE BACTOPRENOL-LINKED GLUCOSE TRANSLOCASE HOMOLOG"/>
    <property type="match status" value="1"/>
</dbReference>
<keyword evidence="11" id="KW-1185">Reference proteome</keyword>
<dbReference type="RefSeq" id="WP_323452594.1">
    <property type="nucleotide sequence ID" value="NZ_JAYFUI010000056.1"/>
</dbReference>
<accession>A0ABU5VDQ8</accession>
<dbReference type="Pfam" id="PF04138">
    <property type="entry name" value="GtrA_DPMS_TM"/>
    <property type="match status" value="1"/>
</dbReference>
<comment type="subcellular location">
    <subcellularLocation>
        <location evidence="1">Membrane</location>
        <topology evidence="1">Multi-pass membrane protein</topology>
    </subcellularLocation>
</comment>
<evidence type="ECO:0000256" key="8">
    <source>
        <dbReference type="SAM" id="Phobius"/>
    </source>
</evidence>
<evidence type="ECO:0000256" key="1">
    <source>
        <dbReference type="ARBA" id="ARBA00004141"/>
    </source>
</evidence>
<dbReference type="InterPro" id="IPR016480">
    <property type="entry name" value="Glc_translocase_bactprenl-link"/>
</dbReference>
<name>A0ABU5VDQ8_9PSED</name>
<reference evidence="10 11" key="1">
    <citation type="submission" date="2023-12" db="EMBL/GenBank/DDBJ databases">
        <title>Pseudomonas machongensis sp. nov., isolated from wilted pepper plants (Capsicum annuum).</title>
        <authorList>
            <person name="Qiu M."/>
            <person name="Li Y."/>
            <person name="Liu Q."/>
            <person name="Zhang X."/>
            <person name="Huang Y."/>
            <person name="Guo R."/>
            <person name="Hu M."/>
            <person name="Zhou J."/>
            <person name="Zhou X."/>
        </authorList>
    </citation>
    <scope>NUCLEOTIDE SEQUENCE [LARGE SCALE GENOMIC DNA]</scope>
    <source>
        <strain evidence="10 11">MH2</strain>
    </source>
</reference>
<dbReference type="InterPro" id="IPR007267">
    <property type="entry name" value="GtrA_DPMS_TM"/>
</dbReference>
<comment type="similarity">
    <text evidence="7">Belongs to the gtrA family.</text>
</comment>